<feature type="region of interest" description="Disordered" evidence="1">
    <location>
        <begin position="599"/>
        <end position="707"/>
    </location>
</feature>
<dbReference type="InterPro" id="IPR011990">
    <property type="entry name" value="TPR-like_helical_dom_sf"/>
</dbReference>
<dbReference type="InterPro" id="IPR027417">
    <property type="entry name" value="P-loop_NTPase"/>
</dbReference>
<protein>
    <submittedName>
        <fullName evidence="3">FxSxx-COOH system tetratricopeptide repeat protein</fullName>
    </submittedName>
</protein>
<sequence length="1530" mass="166569">MYSDSGARSEDAALTLASLRDYIWLRAQQTARLPPEEPEGGPASSRSAPFPSGHGHMRPPEGAAPVADEPEPYGSAAGADGESAERIQPPSPVGAEPPPVAGDLSAEAVPPAGLPAPESKESLAWSAALPRNRPRQALRTALRPLGMRCPDPRRRVIDVAATVHQAADARARLGRLPHGGWPPVEPIMRSEQRRSLRLTLVIDGSYTMRAHRGHVDDLVAQIRTDAGARGVRVLYAAVEGCETEGLRLQHEDRRPGPAPRELFAGDGHDVALVLTDGCAKEWDGAVLPGWLYHWAHDAAVAIWHVLPRQIWDRTAIPPQLLTLRAPEPPVPGTVVPNHRYNRVERGPSAPDRAVVPGEFEAPAAEAAGAVWIPVLSADPTQLWRWTRFLAREDFQGGLLADALAVRTVGDPVGAVGPNPSGAPALSGPSRAEPEENDPQARVQRFLSYSSPEAVDLAARLAAVPLAAPLIEAVQDDMAPPPSSAAMTEVLAGGLLYRTGDDTGDVGTPELEFHVGVRERLIAAAGDSRVTDRVLNTVAERFGDQVPVLADLRSALRTGTGAVPLRTLSTTGRRFTDALLPALELLPDRKHRAVAAAWRRTSSAGASGEGGGDEAENSSGESSQALRFTNALEGGTTRPVDSDAPSTAQSTFTEAPMQTNLHRPPVSESPMGGPPDPPAPAAPAETAPRRRPRGRAVIGGLPGQNMHFTGRSRELERMSAELDEFPGMPLVLNGIAGVGKSELAAHFAYTHFDKYDVIWWVPAHTSTEVESSLVRLGHALGVPEPSGRLREQAETVLAALPSGTLVENWLLVYDSAGDPEDLMPMLPTGRMGHVLVTSTSGRWAHRGSARTLEILEFQREESVELLLRRGPETLTREEASRLAEKLGDFPLALPQVAAYLTDTLTPPMDYLEMFDRRAAALLSSAAPVDNYRYPLVVALNLSVDRLGSSIGQGEGEVSSRTSQEQGAALRLLQLCSFLAPAPIPRAYLLRGSDIGGPAELEHLLGDPLLLNSAMARTRDYSLLKFDTKNKTLQMHLVVQVAVQASMTDEERALMRDCALRLLSRNQPMSPERSSNWDAYRTLLTHVIHTEAWRSENPQVRDLVLNMVQFLRYCSNYEGGRIMAEHALENWRNDEYRSLLVRLHRTELLLLLDRLDEAHREAAALVERFGALLGEAHEDTLGATWMLAASLHLRGELVESHRLFEEVLEQRTAALDDDDPLIFHAAHSLASSFQAQGRYSEALEIDRRNLYRRRVALGEDDRETLRSQASTAVNLLALGDLEEAASLLEDAYARWTDTVGQSNVNTLDTRILLSVALRRMGRYSDALAHSEEAVELYSQHYSDSFSFAIKSLIVHGENLSLVGRPGEAVPIQQAAHQRILNSTSIDRARLGYAKLGLALALRHTERQVEAHELDAEALRLLTTTLGEEHPGVLACRINIGNDLFNRGQIRSARESDSEAARMCDRLLGDRHPYTLAAHRNLALTQQALGEMNADGLVAEAADRYRRRFPLGHPLIDSLREAARAECDPFPAL</sequence>
<name>A0ABV9STE5_9ACTN</name>
<evidence type="ECO:0000256" key="1">
    <source>
        <dbReference type="SAM" id="MobiDB-lite"/>
    </source>
</evidence>
<dbReference type="Proteomes" id="UP001595858">
    <property type="component" value="Unassembled WGS sequence"/>
</dbReference>
<dbReference type="Pfam" id="PF13374">
    <property type="entry name" value="TPR_10"/>
    <property type="match status" value="2"/>
</dbReference>
<feature type="compositionally biased region" description="Pro residues" evidence="1">
    <location>
        <begin position="671"/>
        <end position="680"/>
    </location>
</feature>
<evidence type="ECO:0000313" key="3">
    <source>
        <dbReference type="EMBL" id="MFC4869532.1"/>
    </source>
</evidence>
<dbReference type="NCBIfam" id="NF040586">
    <property type="entry name" value="FxSxx_TPR"/>
    <property type="match status" value="1"/>
</dbReference>
<feature type="compositionally biased region" description="Pro residues" evidence="1">
    <location>
        <begin position="89"/>
        <end position="100"/>
    </location>
</feature>
<dbReference type="SUPFAM" id="SSF52540">
    <property type="entry name" value="P-loop containing nucleoside triphosphate hydrolases"/>
    <property type="match status" value="1"/>
</dbReference>
<dbReference type="Pfam" id="PF25000">
    <property type="entry name" value="DUF7779"/>
    <property type="match status" value="1"/>
</dbReference>
<dbReference type="PANTHER" id="PTHR46082:SF6">
    <property type="entry name" value="AAA+ ATPASE DOMAIN-CONTAINING PROTEIN-RELATED"/>
    <property type="match status" value="1"/>
</dbReference>
<accession>A0ABV9STE5</accession>
<organism evidence="3 4">
    <name type="scientific">Streptomonospora arabica</name>
    <dbReference type="NCBI Taxonomy" id="412417"/>
    <lineage>
        <taxon>Bacteria</taxon>
        <taxon>Bacillati</taxon>
        <taxon>Actinomycetota</taxon>
        <taxon>Actinomycetes</taxon>
        <taxon>Streptosporangiales</taxon>
        <taxon>Nocardiopsidaceae</taxon>
        <taxon>Streptomonospora</taxon>
    </lineage>
</organism>
<feature type="domain" description="DUF7779" evidence="2">
    <location>
        <begin position="963"/>
        <end position="1049"/>
    </location>
</feature>
<dbReference type="InterPro" id="IPR047738">
    <property type="entry name" value="SAV_2336-like_N"/>
</dbReference>
<dbReference type="Gene3D" id="3.40.50.300">
    <property type="entry name" value="P-loop containing nucleotide triphosphate hydrolases"/>
    <property type="match status" value="1"/>
</dbReference>
<dbReference type="InterPro" id="IPR056681">
    <property type="entry name" value="DUF7779"/>
</dbReference>
<evidence type="ECO:0000259" key="2">
    <source>
        <dbReference type="Pfam" id="PF25000"/>
    </source>
</evidence>
<feature type="compositionally biased region" description="Polar residues" evidence="1">
    <location>
        <begin position="643"/>
        <end position="660"/>
    </location>
</feature>
<dbReference type="NCBIfam" id="NF041121">
    <property type="entry name" value="SAV_2336_NTERM"/>
    <property type="match status" value="1"/>
</dbReference>
<dbReference type="PANTHER" id="PTHR46082">
    <property type="entry name" value="ATP/GTP-BINDING PROTEIN-RELATED"/>
    <property type="match status" value="1"/>
</dbReference>
<feature type="region of interest" description="Disordered" evidence="1">
    <location>
        <begin position="414"/>
        <end position="438"/>
    </location>
</feature>
<reference evidence="4" key="1">
    <citation type="journal article" date="2019" name="Int. J. Syst. Evol. Microbiol.">
        <title>The Global Catalogue of Microorganisms (GCM) 10K type strain sequencing project: providing services to taxonomists for standard genome sequencing and annotation.</title>
        <authorList>
            <consortium name="The Broad Institute Genomics Platform"/>
            <consortium name="The Broad Institute Genome Sequencing Center for Infectious Disease"/>
            <person name="Wu L."/>
            <person name="Ma J."/>
        </authorList>
    </citation>
    <scope>NUCLEOTIDE SEQUENCE [LARGE SCALE GENOMIC DNA]</scope>
    <source>
        <strain evidence="4">CGMCC 4.7304</strain>
    </source>
</reference>
<dbReference type="Gene3D" id="1.25.40.10">
    <property type="entry name" value="Tetratricopeptide repeat domain"/>
    <property type="match status" value="2"/>
</dbReference>
<dbReference type="RefSeq" id="WP_344141144.1">
    <property type="nucleotide sequence ID" value="NZ_BAAAQI010000002.1"/>
</dbReference>
<comment type="caution">
    <text evidence="3">The sequence shown here is derived from an EMBL/GenBank/DDBJ whole genome shotgun (WGS) entry which is preliminary data.</text>
</comment>
<keyword evidence="4" id="KW-1185">Reference proteome</keyword>
<dbReference type="SUPFAM" id="SSF48452">
    <property type="entry name" value="TPR-like"/>
    <property type="match status" value="3"/>
</dbReference>
<proteinExistence type="predicted"/>
<feature type="region of interest" description="Disordered" evidence="1">
    <location>
        <begin position="30"/>
        <end position="121"/>
    </location>
</feature>
<dbReference type="InterPro" id="IPR053137">
    <property type="entry name" value="NLR-like"/>
</dbReference>
<dbReference type="EMBL" id="JBHSIY010000029">
    <property type="protein sequence ID" value="MFC4869532.1"/>
    <property type="molecule type" value="Genomic_DNA"/>
</dbReference>
<evidence type="ECO:0000313" key="4">
    <source>
        <dbReference type="Proteomes" id="UP001595858"/>
    </source>
</evidence>
<gene>
    <name evidence="3" type="primary">fxsT</name>
    <name evidence="3" type="ORF">ACFPCZ_23100</name>
</gene>
<dbReference type="Pfam" id="PF13424">
    <property type="entry name" value="TPR_12"/>
    <property type="match status" value="2"/>
</dbReference>